<evidence type="ECO:0000259" key="11">
    <source>
        <dbReference type="Pfam" id="PF02777"/>
    </source>
</evidence>
<dbReference type="GO" id="GO:0004784">
    <property type="term" value="F:superoxide dismutase activity"/>
    <property type="evidence" value="ECO:0007669"/>
    <property type="project" value="UniProtKB-EC"/>
</dbReference>
<evidence type="ECO:0000256" key="1">
    <source>
        <dbReference type="ARBA" id="ARBA00001962"/>
    </source>
</evidence>
<dbReference type="Pfam" id="PF00081">
    <property type="entry name" value="Sod_Fe_N"/>
    <property type="match status" value="1"/>
</dbReference>
<evidence type="ECO:0000256" key="4">
    <source>
        <dbReference type="ARBA" id="ARBA00022723"/>
    </source>
</evidence>
<protein>
    <recommendedName>
        <fullName evidence="8">Superoxide dismutase</fullName>
        <ecNumber evidence="8">1.15.1.1</ecNumber>
    </recommendedName>
</protein>
<dbReference type="Gene3D" id="1.10.287.990">
    <property type="entry name" value="Fe,Mn superoxide dismutase (SOD) domain"/>
    <property type="match status" value="1"/>
</dbReference>
<comment type="similarity">
    <text evidence="2 8">Belongs to the iron/manganese superoxide dismutase family.</text>
</comment>
<dbReference type="PhylomeDB" id="A0A0G4EVZ1"/>
<dbReference type="PRINTS" id="PR01703">
    <property type="entry name" value="MNSODISMTASE"/>
</dbReference>
<feature type="signal peptide" evidence="9">
    <location>
        <begin position="1"/>
        <end position="16"/>
    </location>
</feature>
<evidence type="ECO:0000313" key="12">
    <source>
        <dbReference type="EMBL" id="CEM02490.1"/>
    </source>
</evidence>
<keyword evidence="9" id="KW-0732">Signal</keyword>
<accession>A0A0G4EVZ1</accession>
<dbReference type="VEuPathDB" id="CryptoDB:Vbra_13639"/>
<comment type="cofactor">
    <cofactor evidence="1">
        <name>Fe cation</name>
        <dbReference type="ChEBI" id="CHEBI:24875"/>
    </cofactor>
</comment>
<evidence type="ECO:0000256" key="5">
    <source>
        <dbReference type="ARBA" id="ARBA00023002"/>
    </source>
</evidence>
<dbReference type="InParanoid" id="A0A0G4EVZ1"/>
<feature type="domain" description="Manganese/iron superoxide dismutase N-terminal" evidence="10">
    <location>
        <begin position="66"/>
        <end position="144"/>
    </location>
</feature>
<dbReference type="InterPro" id="IPR019832">
    <property type="entry name" value="Mn/Fe_SOD_C"/>
</dbReference>
<dbReference type="SUPFAM" id="SSF54719">
    <property type="entry name" value="Fe,Mn superoxide dismutase (SOD), C-terminal domain"/>
    <property type="match status" value="1"/>
</dbReference>
<evidence type="ECO:0000256" key="9">
    <source>
        <dbReference type="SAM" id="SignalP"/>
    </source>
</evidence>
<dbReference type="GO" id="GO:0005737">
    <property type="term" value="C:cytoplasm"/>
    <property type="evidence" value="ECO:0007669"/>
    <property type="project" value="UniProtKB-ARBA"/>
</dbReference>
<evidence type="ECO:0000313" key="13">
    <source>
        <dbReference type="Proteomes" id="UP000041254"/>
    </source>
</evidence>
<reference evidence="12 13" key="1">
    <citation type="submission" date="2014-11" db="EMBL/GenBank/DDBJ databases">
        <authorList>
            <person name="Zhu J."/>
            <person name="Qi W."/>
            <person name="Song R."/>
        </authorList>
    </citation>
    <scope>NUCLEOTIDE SEQUENCE [LARGE SCALE GENOMIC DNA]</scope>
</reference>
<feature type="domain" description="Manganese/iron superoxide dismutase C-terminal" evidence="11">
    <location>
        <begin position="152"/>
        <end position="253"/>
    </location>
</feature>
<comment type="subunit">
    <text evidence="3">Homodimer.</text>
</comment>
<name>A0A0G4EVZ1_VITBC</name>
<dbReference type="EC" id="1.15.1.1" evidence="8"/>
<dbReference type="OMA" id="KIYQGHD"/>
<keyword evidence="5 8" id="KW-0560">Oxidoreductase</keyword>
<dbReference type="InterPro" id="IPR019833">
    <property type="entry name" value="Mn/Fe_SOD_BS"/>
</dbReference>
<proteinExistence type="inferred from homology"/>
<dbReference type="SUPFAM" id="SSF46609">
    <property type="entry name" value="Fe,Mn superoxide dismutase (SOD), N-terminal domain"/>
    <property type="match status" value="1"/>
</dbReference>
<dbReference type="PROSITE" id="PS00088">
    <property type="entry name" value="SOD_MN"/>
    <property type="match status" value="1"/>
</dbReference>
<feature type="chain" id="PRO_5005187701" description="Superoxide dismutase" evidence="9">
    <location>
        <begin position="17"/>
        <end position="256"/>
    </location>
</feature>
<keyword evidence="4 8" id="KW-0479">Metal-binding</keyword>
<dbReference type="FunFam" id="1.10.287.990:FF:000002">
    <property type="entry name" value="Superoxide dismutase"/>
    <property type="match status" value="1"/>
</dbReference>
<comment type="function">
    <text evidence="8">Destroys radicals which are normally produced within the cells and which are toxic to biological systems.</text>
</comment>
<dbReference type="InterPro" id="IPR036314">
    <property type="entry name" value="SOD_C_sf"/>
</dbReference>
<evidence type="ECO:0000256" key="7">
    <source>
        <dbReference type="ARBA" id="ARBA00049204"/>
    </source>
</evidence>
<dbReference type="InterPro" id="IPR036324">
    <property type="entry name" value="Mn/Fe_SOD_N_sf"/>
</dbReference>
<evidence type="ECO:0000256" key="6">
    <source>
        <dbReference type="ARBA" id="ARBA00023004"/>
    </source>
</evidence>
<dbReference type="InterPro" id="IPR019831">
    <property type="entry name" value="Mn/Fe_SOD_N"/>
</dbReference>
<dbReference type="Gene3D" id="3.55.40.20">
    <property type="entry name" value="Iron/manganese superoxide dismutase, C-terminal domain"/>
    <property type="match status" value="1"/>
</dbReference>
<dbReference type="FunCoup" id="A0A0G4EVZ1">
    <property type="interactions" value="102"/>
</dbReference>
<evidence type="ECO:0000259" key="10">
    <source>
        <dbReference type="Pfam" id="PF00081"/>
    </source>
</evidence>
<dbReference type="AlphaFoldDB" id="A0A0G4EVZ1"/>
<keyword evidence="6" id="KW-0408">Iron</keyword>
<dbReference type="PANTHER" id="PTHR42769">
    <property type="entry name" value="SUPEROXIDE DISMUTASE"/>
    <property type="match status" value="1"/>
</dbReference>
<comment type="catalytic activity">
    <reaction evidence="7 8">
        <text>2 superoxide + 2 H(+) = H2O2 + O2</text>
        <dbReference type="Rhea" id="RHEA:20696"/>
        <dbReference type="ChEBI" id="CHEBI:15378"/>
        <dbReference type="ChEBI" id="CHEBI:15379"/>
        <dbReference type="ChEBI" id="CHEBI:16240"/>
        <dbReference type="ChEBI" id="CHEBI:18421"/>
        <dbReference type="EC" id="1.15.1.1"/>
    </reaction>
</comment>
<dbReference type="PANTHER" id="PTHR42769:SF3">
    <property type="entry name" value="SUPEROXIDE DISMUTASE [FE] 2, CHLOROPLASTIC"/>
    <property type="match status" value="1"/>
</dbReference>
<dbReference type="EMBL" id="CDMY01000327">
    <property type="protein sequence ID" value="CEM02490.1"/>
    <property type="molecule type" value="Genomic_DNA"/>
</dbReference>
<dbReference type="InterPro" id="IPR001189">
    <property type="entry name" value="Mn/Fe_SOD"/>
</dbReference>
<dbReference type="Pfam" id="PF02777">
    <property type="entry name" value="Sod_Fe_C"/>
    <property type="match status" value="1"/>
</dbReference>
<sequence length="256" mass="28000">MLKFGVLLALVAPCFCKHLEPAFVSGVPSVRGGRPGSSRLLATATSVKPSVYEEFGVTDVLNAKPFSLPPLPWDPMSLGGISKETIAYHYGKHHATYVRKLNGIAKEKPEIAAMSLEDVVKKSDGAVFNNAAQIWNHNFYWNCLKPNGGGTPTGPIAQKINEAFGSFEAFKEQFSARAAGHFGSGWVWLVQGADGKLNIVDGHDAANPVRDGGDKPVMVIDVWEHAYYIDFRNARPNYINAFFDSINWDFVNSQLA</sequence>
<gene>
    <name evidence="12" type="ORF">Vbra_13639</name>
</gene>
<evidence type="ECO:0000256" key="3">
    <source>
        <dbReference type="ARBA" id="ARBA00011738"/>
    </source>
</evidence>
<evidence type="ECO:0000256" key="8">
    <source>
        <dbReference type="RuleBase" id="RU000414"/>
    </source>
</evidence>
<dbReference type="GO" id="GO:0046872">
    <property type="term" value="F:metal ion binding"/>
    <property type="evidence" value="ECO:0007669"/>
    <property type="project" value="UniProtKB-KW"/>
</dbReference>
<dbReference type="Proteomes" id="UP000041254">
    <property type="component" value="Unassembled WGS sequence"/>
</dbReference>
<dbReference type="OrthoDB" id="239262at2759"/>
<dbReference type="FunFam" id="3.55.40.20:FF:000001">
    <property type="entry name" value="Superoxide dismutase"/>
    <property type="match status" value="1"/>
</dbReference>
<keyword evidence="13" id="KW-1185">Reference proteome</keyword>
<dbReference type="STRING" id="1169540.A0A0G4EVZ1"/>
<evidence type="ECO:0000256" key="2">
    <source>
        <dbReference type="ARBA" id="ARBA00008714"/>
    </source>
</evidence>
<organism evidence="12 13">
    <name type="scientific">Vitrella brassicaformis (strain CCMP3155)</name>
    <dbReference type="NCBI Taxonomy" id="1169540"/>
    <lineage>
        <taxon>Eukaryota</taxon>
        <taxon>Sar</taxon>
        <taxon>Alveolata</taxon>
        <taxon>Colpodellida</taxon>
        <taxon>Vitrellaceae</taxon>
        <taxon>Vitrella</taxon>
    </lineage>
</organism>